<dbReference type="CDD" id="cd05005">
    <property type="entry name" value="SIS_PHI"/>
    <property type="match status" value="1"/>
</dbReference>
<dbReference type="InterPro" id="IPR017552">
    <property type="entry name" value="PHI/rmpB"/>
</dbReference>
<dbReference type="EMBL" id="BMGR01000006">
    <property type="protein sequence ID" value="GGG03932.1"/>
    <property type="molecule type" value="Genomic_DNA"/>
</dbReference>
<evidence type="ECO:0000313" key="3">
    <source>
        <dbReference type="EMBL" id="GGG03932.1"/>
    </source>
</evidence>
<protein>
    <submittedName>
        <fullName evidence="3">6-phospho 3-hexuloisomerase</fullName>
    </submittedName>
</protein>
<dbReference type="PROSITE" id="PS51464">
    <property type="entry name" value="SIS"/>
    <property type="match status" value="1"/>
</dbReference>
<proteinExistence type="inferred from homology"/>
<dbReference type="SUPFAM" id="SSF53697">
    <property type="entry name" value="SIS domain"/>
    <property type="match status" value="1"/>
</dbReference>
<dbReference type="NCBIfam" id="TIGR03127">
    <property type="entry name" value="RuMP_HxlB"/>
    <property type="match status" value="1"/>
</dbReference>
<dbReference type="GO" id="GO:0097367">
    <property type="term" value="F:carbohydrate derivative binding"/>
    <property type="evidence" value="ECO:0007669"/>
    <property type="project" value="InterPro"/>
</dbReference>
<reference evidence="3" key="1">
    <citation type="journal article" date="2014" name="Int. J. Syst. Evol. Microbiol.">
        <title>Complete genome sequence of Corynebacterium casei LMG S-19264T (=DSM 44701T), isolated from a smear-ripened cheese.</title>
        <authorList>
            <consortium name="US DOE Joint Genome Institute (JGI-PGF)"/>
            <person name="Walter F."/>
            <person name="Albersmeier A."/>
            <person name="Kalinowski J."/>
            <person name="Ruckert C."/>
        </authorList>
    </citation>
    <scope>NUCLEOTIDE SEQUENCE</scope>
    <source>
        <strain evidence="3">CGMCC 1.12987</strain>
    </source>
</reference>
<dbReference type="AlphaFoldDB" id="A0A917D0I8"/>
<dbReference type="GO" id="GO:0016853">
    <property type="term" value="F:isomerase activity"/>
    <property type="evidence" value="ECO:0007669"/>
    <property type="project" value="InterPro"/>
</dbReference>
<keyword evidence="4" id="KW-1185">Reference proteome</keyword>
<dbReference type="GO" id="GO:1901135">
    <property type="term" value="P:carbohydrate derivative metabolic process"/>
    <property type="evidence" value="ECO:0007669"/>
    <property type="project" value="InterPro"/>
</dbReference>
<evidence type="ECO:0000259" key="2">
    <source>
        <dbReference type="PROSITE" id="PS51464"/>
    </source>
</evidence>
<dbReference type="RefSeq" id="WP_188531046.1">
    <property type="nucleotide sequence ID" value="NZ_BMGR01000006.1"/>
</dbReference>
<dbReference type="PANTHER" id="PTHR43443:SF1">
    <property type="entry name" value="3-HEXULOSE-6-PHOSPHATE ISOMERASE"/>
    <property type="match status" value="1"/>
</dbReference>
<organism evidence="3 4">
    <name type="scientific">Paenibacillus abyssi</name>
    <dbReference type="NCBI Taxonomy" id="1340531"/>
    <lineage>
        <taxon>Bacteria</taxon>
        <taxon>Bacillati</taxon>
        <taxon>Bacillota</taxon>
        <taxon>Bacilli</taxon>
        <taxon>Bacillales</taxon>
        <taxon>Paenibacillaceae</taxon>
        <taxon>Paenibacillus</taxon>
    </lineage>
</organism>
<accession>A0A917D0I8</accession>
<evidence type="ECO:0000313" key="4">
    <source>
        <dbReference type="Proteomes" id="UP000644756"/>
    </source>
</evidence>
<dbReference type="PANTHER" id="PTHR43443">
    <property type="entry name" value="3-HEXULOSE-6-PHOSPHATE ISOMERASE"/>
    <property type="match status" value="1"/>
</dbReference>
<dbReference type="InterPro" id="IPR001347">
    <property type="entry name" value="SIS_dom"/>
</dbReference>
<evidence type="ECO:0000256" key="1">
    <source>
        <dbReference type="ARBA" id="ARBA00009235"/>
    </source>
</evidence>
<gene>
    <name evidence="3" type="ORF">GCM10010916_21250</name>
</gene>
<dbReference type="Proteomes" id="UP000644756">
    <property type="component" value="Unassembled WGS sequence"/>
</dbReference>
<comment type="caution">
    <text evidence="3">The sequence shown here is derived from an EMBL/GenBank/DDBJ whole genome shotgun (WGS) entry which is preliminary data.</text>
</comment>
<reference evidence="3" key="2">
    <citation type="submission" date="2020-09" db="EMBL/GenBank/DDBJ databases">
        <authorList>
            <person name="Sun Q."/>
            <person name="Zhou Y."/>
        </authorList>
    </citation>
    <scope>NUCLEOTIDE SEQUENCE</scope>
    <source>
        <strain evidence="3">CGMCC 1.12987</strain>
    </source>
</reference>
<sequence>MKEFDHILSEIQSVLQKVQPEAALKLISMLQSGRTVFLVGEGRSGFMAKSFAMRLHHLGVSVFVVGETITPSIKEGDVLIAVSGSGTSAAVLSAAKKSIEAKAEVWAVTANAESPLAQTANEILHVEAATRYRKEHESKSVQPLGSLFDQCCHIVFDAICLRYASELQVAHSEAFNRHTNL</sequence>
<comment type="similarity">
    <text evidence="1">Belongs to the SIS family. PHI subfamily.</text>
</comment>
<dbReference type="Pfam" id="PF01380">
    <property type="entry name" value="SIS"/>
    <property type="match status" value="1"/>
</dbReference>
<dbReference type="InterPro" id="IPR046348">
    <property type="entry name" value="SIS_dom_sf"/>
</dbReference>
<name>A0A917D0I8_9BACL</name>
<dbReference type="Gene3D" id="3.40.50.10490">
    <property type="entry name" value="Glucose-6-phosphate isomerase like protein, domain 1"/>
    <property type="match status" value="1"/>
</dbReference>
<feature type="domain" description="SIS" evidence="2">
    <location>
        <begin position="26"/>
        <end position="169"/>
    </location>
</feature>